<proteinExistence type="predicted"/>
<protein>
    <recommendedName>
        <fullName evidence="3">NADH dehydrogenase [ubiquinone] 1 beta subcomplex subunit 11, mitochondrial</fullName>
    </recommendedName>
</protein>
<evidence type="ECO:0008006" key="3">
    <source>
        <dbReference type="Google" id="ProtNLM"/>
    </source>
</evidence>
<evidence type="ECO:0000313" key="2">
    <source>
        <dbReference type="Proteomes" id="UP001153365"/>
    </source>
</evidence>
<reference evidence="1" key="1">
    <citation type="submission" date="2022-06" db="EMBL/GenBank/DDBJ databases">
        <authorList>
            <consortium name="SYNGENTA / RWTH Aachen University"/>
        </authorList>
    </citation>
    <scope>NUCLEOTIDE SEQUENCE</scope>
</reference>
<comment type="caution">
    <text evidence="1">The sequence shown here is derived from an EMBL/GenBank/DDBJ whole genome shotgun (WGS) entry which is preliminary data.</text>
</comment>
<evidence type="ECO:0000313" key="1">
    <source>
        <dbReference type="EMBL" id="CAH7684856.1"/>
    </source>
</evidence>
<name>A0AAV0BDH3_PHAPC</name>
<accession>A0AAV0BDH3</accession>
<dbReference type="PANTHER" id="PTHR42100:SF1">
    <property type="entry name" value="OXIDOREDUCTASE 178 KDA SUBUNIT, PUTATIVE (AFU_ORTHOLOGUE AFUA_8G04320)-RELATED"/>
    <property type="match status" value="1"/>
</dbReference>
<dbReference type="EMBL" id="CALTRL010005689">
    <property type="protein sequence ID" value="CAH7684856.1"/>
    <property type="molecule type" value="Genomic_DNA"/>
</dbReference>
<sequence length="174" mass="19971">EKPPQSPYQLVRSFLFKDPLKSVTRPASSHATDKNFGYGPEYESREGFRHPFFLWTGISLVGLVLYHNYVPQDDGQQPWLTRYIKETCFSNLEAIKETEAHNIAVVLESVELGLFKSSIERPVIRRLKNFGNFNISSPYGVVPGSQIDFSDLKIKSFHDDLEKPEQPQHTNNEN</sequence>
<dbReference type="GO" id="GO:0005739">
    <property type="term" value="C:mitochondrion"/>
    <property type="evidence" value="ECO:0007669"/>
    <property type="project" value="InterPro"/>
</dbReference>
<dbReference type="InterPro" id="IPR034444">
    <property type="entry name" value="Nuo17.8"/>
</dbReference>
<dbReference type="PANTHER" id="PTHR42100">
    <property type="entry name" value="OXIDOREDUCTASE 178 KDA SUBUNIT, PUTATIVE (AFU_ORTHOLOGUE AFUA_8G04320)-RELATED"/>
    <property type="match status" value="1"/>
</dbReference>
<dbReference type="AlphaFoldDB" id="A0AAV0BDH3"/>
<organism evidence="1 2">
    <name type="scientific">Phakopsora pachyrhizi</name>
    <name type="common">Asian soybean rust disease fungus</name>
    <dbReference type="NCBI Taxonomy" id="170000"/>
    <lineage>
        <taxon>Eukaryota</taxon>
        <taxon>Fungi</taxon>
        <taxon>Dikarya</taxon>
        <taxon>Basidiomycota</taxon>
        <taxon>Pucciniomycotina</taxon>
        <taxon>Pucciniomycetes</taxon>
        <taxon>Pucciniales</taxon>
        <taxon>Phakopsoraceae</taxon>
        <taxon>Phakopsora</taxon>
    </lineage>
</organism>
<feature type="non-terminal residue" evidence="1">
    <location>
        <position position="1"/>
    </location>
</feature>
<keyword evidence="2" id="KW-1185">Reference proteome</keyword>
<dbReference type="Proteomes" id="UP001153365">
    <property type="component" value="Unassembled WGS sequence"/>
</dbReference>
<gene>
    <name evidence="1" type="ORF">PPACK8108_LOCUS19288</name>
</gene>